<keyword evidence="1" id="KW-0472">Membrane</keyword>
<evidence type="ECO:0008006" key="5">
    <source>
        <dbReference type="Google" id="ProtNLM"/>
    </source>
</evidence>
<accession>A0A2P6RA71</accession>
<keyword evidence="4" id="KW-1185">Reference proteome</keyword>
<feature type="signal peptide" evidence="2">
    <location>
        <begin position="1"/>
        <end position="19"/>
    </location>
</feature>
<gene>
    <name evidence="3" type="ORF">RchiOBHm_Chr3g0467241</name>
</gene>
<feature type="transmembrane region" description="Helical" evidence="1">
    <location>
        <begin position="62"/>
        <end position="82"/>
    </location>
</feature>
<dbReference type="AlphaFoldDB" id="A0A2P6RA71"/>
<reference evidence="3 4" key="1">
    <citation type="journal article" date="2018" name="Nat. Genet.">
        <title>The Rosa genome provides new insights in the design of modern roses.</title>
        <authorList>
            <person name="Bendahmane M."/>
        </authorList>
    </citation>
    <scope>NUCLEOTIDE SEQUENCE [LARGE SCALE GENOMIC DNA]</scope>
    <source>
        <strain evidence="4">cv. Old Blush</strain>
    </source>
</reference>
<evidence type="ECO:0000313" key="4">
    <source>
        <dbReference type="Proteomes" id="UP000238479"/>
    </source>
</evidence>
<name>A0A2P6RA71_ROSCH</name>
<dbReference type="Proteomes" id="UP000238479">
    <property type="component" value="Chromosome 3"/>
</dbReference>
<feature type="chain" id="PRO_5015110218" description="Transmembrane protein" evidence="2">
    <location>
        <begin position="20"/>
        <end position="83"/>
    </location>
</feature>
<keyword evidence="1" id="KW-1133">Transmembrane helix</keyword>
<organism evidence="3 4">
    <name type="scientific">Rosa chinensis</name>
    <name type="common">China rose</name>
    <dbReference type="NCBI Taxonomy" id="74649"/>
    <lineage>
        <taxon>Eukaryota</taxon>
        <taxon>Viridiplantae</taxon>
        <taxon>Streptophyta</taxon>
        <taxon>Embryophyta</taxon>
        <taxon>Tracheophyta</taxon>
        <taxon>Spermatophyta</taxon>
        <taxon>Magnoliopsida</taxon>
        <taxon>eudicotyledons</taxon>
        <taxon>Gunneridae</taxon>
        <taxon>Pentapetalae</taxon>
        <taxon>rosids</taxon>
        <taxon>fabids</taxon>
        <taxon>Rosales</taxon>
        <taxon>Rosaceae</taxon>
        <taxon>Rosoideae</taxon>
        <taxon>Rosoideae incertae sedis</taxon>
        <taxon>Rosa</taxon>
    </lineage>
</organism>
<keyword evidence="1" id="KW-0812">Transmembrane</keyword>
<proteinExistence type="predicted"/>
<evidence type="ECO:0000313" key="3">
    <source>
        <dbReference type="EMBL" id="PRQ43322.1"/>
    </source>
</evidence>
<evidence type="ECO:0000256" key="1">
    <source>
        <dbReference type="SAM" id="Phobius"/>
    </source>
</evidence>
<dbReference type="Gramene" id="PRQ43322">
    <property type="protein sequence ID" value="PRQ43322"/>
    <property type="gene ID" value="RchiOBHm_Chr3g0467241"/>
</dbReference>
<dbReference type="EMBL" id="PDCK01000041">
    <property type="protein sequence ID" value="PRQ43322.1"/>
    <property type="molecule type" value="Genomic_DNA"/>
</dbReference>
<keyword evidence="2" id="KW-0732">Signal</keyword>
<comment type="caution">
    <text evidence="3">The sequence shown here is derived from an EMBL/GenBank/DDBJ whole genome shotgun (WGS) entry which is preliminary data.</text>
</comment>
<protein>
    <recommendedName>
        <fullName evidence="5">Transmembrane protein</fullName>
    </recommendedName>
</protein>
<sequence length="83" mass="9026">MKAGYALLVWFLWLVVKIARQVKRCCFWSSGWWYLAGVLSRDGGNDSGGCKVEDARGIRASWIGLGLGLGLSQVGLAGFGLYL</sequence>
<evidence type="ECO:0000256" key="2">
    <source>
        <dbReference type="SAM" id="SignalP"/>
    </source>
</evidence>